<gene>
    <name evidence="1" type="ORF">SMN809_LOCUS52755</name>
</gene>
<evidence type="ECO:0000313" key="2">
    <source>
        <dbReference type="Proteomes" id="UP000676336"/>
    </source>
</evidence>
<accession>A0A8S3CKL0</accession>
<evidence type="ECO:0000313" key="1">
    <source>
        <dbReference type="EMBL" id="CAF4922013.1"/>
    </source>
</evidence>
<comment type="caution">
    <text evidence="1">The sequence shown here is derived from an EMBL/GenBank/DDBJ whole genome shotgun (WGS) entry which is preliminary data.</text>
</comment>
<feature type="non-terminal residue" evidence="1">
    <location>
        <position position="1"/>
    </location>
</feature>
<organism evidence="1 2">
    <name type="scientific">Rotaria magnacalcarata</name>
    <dbReference type="NCBI Taxonomy" id="392030"/>
    <lineage>
        <taxon>Eukaryota</taxon>
        <taxon>Metazoa</taxon>
        <taxon>Spiralia</taxon>
        <taxon>Gnathifera</taxon>
        <taxon>Rotifera</taxon>
        <taxon>Eurotatoria</taxon>
        <taxon>Bdelloidea</taxon>
        <taxon>Philodinida</taxon>
        <taxon>Philodinidae</taxon>
        <taxon>Rotaria</taxon>
    </lineage>
</organism>
<dbReference type="AlphaFoldDB" id="A0A8S3CKL0"/>
<protein>
    <submittedName>
        <fullName evidence="1">Uncharacterized protein</fullName>
    </submittedName>
</protein>
<name>A0A8S3CKL0_9BILA</name>
<reference evidence="1" key="1">
    <citation type="submission" date="2021-02" db="EMBL/GenBank/DDBJ databases">
        <authorList>
            <person name="Nowell W R."/>
        </authorList>
    </citation>
    <scope>NUCLEOTIDE SEQUENCE</scope>
</reference>
<dbReference type="Proteomes" id="UP000676336">
    <property type="component" value="Unassembled WGS sequence"/>
</dbReference>
<sequence length="20" mass="2363">PDIKTWDAFKNYETNSGYGR</sequence>
<dbReference type="EMBL" id="CAJOBI010179892">
    <property type="protein sequence ID" value="CAF4922013.1"/>
    <property type="molecule type" value="Genomic_DNA"/>
</dbReference>
<proteinExistence type="predicted"/>